<evidence type="ECO:0000313" key="8">
    <source>
        <dbReference type="EMBL" id="GGR25324.1"/>
    </source>
</evidence>
<keyword evidence="4" id="KW-0274">FAD</keyword>
<dbReference type="EMBL" id="BMRJ01000001">
    <property type="protein sequence ID" value="GGR25324.1"/>
    <property type="molecule type" value="Genomic_DNA"/>
</dbReference>
<evidence type="ECO:0000256" key="3">
    <source>
        <dbReference type="ARBA" id="ARBA00022630"/>
    </source>
</evidence>
<dbReference type="InterPro" id="IPR023753">
    <property type="entry name" value="FAD/NAD-binding_dom"/>
</dbReference>
<dbReference type="CDD" id="cd01524">
    <property type="entry name" value="RHOD_Pyr_redox"/>
    <property type="match status" value="1"/>
</dbReference>
<dbReference type="PRINTS" id="PR00368">
    <property type="entry name" value="FADPNR"/>
</dbReference>
<keyword evidence="9" id="KW-1185">Reference proteome</keyword>
<accession>A0A918CIX8</accession>
<evidence type="ECO:0000256" key="5">
    <source>
        <dbReference type="ARBA" id="ARBA00023002"/>
    </source>
</evidence>
<dbReference type="RefSeq" id="WP_189084987.1">
    <property type="nucleotide sequence ID" value="NZ_BMRJ01000001.1"/>
</dbReference>
<evidence type="ECO:0000313" key="9">
    <source>
        <dbReference type="Proteomes" id="UP000610303"/>
    </source>
</evidence>
<dbReference type="Gene3D" id="3.40.250.10">
    <property type="entry name" value="Rhodanese-like domain"/>
    <property type="match status" value="1"/>
</dbReference>
<proteinExistence type="inferred from homology"/>
<dbReference type="InterPro" id="IPR001763">
    <property type="entry name" value="Rhodanese-like_dom"/>
</dbReference>
<organism evidence="8 9">
    <name type="scientific">Agromyces mediolanus</name>
    <name type="common">Corynebacterium mediolanum</name>
    <dbReference type="NCBI Taxonomy" id="41986"/>
    <lineage>
        <taxon>Bacteria</taxon>
        <taxon>Bacillati</taxon>
        <taxon>Actinomycetota</taxon>
        <taxon>Actinomycetes</taxon>
        <taxon>Micrococcales</taxon>
        <taxon>Microbacteriaceae</taxon>
        <taxon>Agromyces</taxon>
    </lineage>
</organism>
<dbReference type="PANTHER" id="PTHR43429">
    <property type="entry name" value="PYRIDINE NUCLEOTIDE-DISULFIDE OXIDOREDUCTASE DOMAIN-CONTAINING"/>
    <property type="match status" value="1"/>
</dbReference>
<dbReference type="Pfam" id="PF07992">
    <property type="entry name" value="Pyr_redox_2"/>
    <property type="match status" value="1"/>
</dbReference>
<gene>
    <name evidence="8" type="ORF">GCM10010196_19210</name>
</gene>
<dbReference type="Pfam" id="PF02852">
    <property type="entry name" value="Pyr_redox_dim"/>
    <property type="match status" value="1"/>
</dbReference>
<dbReference type="Proteomes" id="UP000610303">
    <property type="component" value="Unassembled WGS sequence"/>
</dbReference>
<dbReference type="GO" id="GO:0016491">
    <property type="term" value="F:oxidoreductase activity"/>
    <property type="evidence" value="ECO:0007669"/>
    <property type="project" value="UniProtKB-KW"/>
</dbReference>
<keyword evidence="5" id="KW-0560">Oxidoreductase</keyword>
<dbReference type="PROSITE" id="PS50206">
    <property type="entry name" value="RHODANESE_3"/>
    <property type="match status" value="1"/>
</dbReference>
<dbReference type="Pfam" id="PF00581">
    <property type="entry name" value="Rhodanese"/>
    <property type="match status" value="1"/>
</dbReference>
<keyword evidence="3" id="KW-0285">Flavoprotein</keyword>
<comment type="similarity">
    <text evidence="2">Belongs to the class-III pyridine nucleotide-disulfide oxidoreductase family.</text>
</comment>
<evidence type="ECO:0000256" key="4">
    <source>
        <dbReference type="ARBA" id="ARBA00022827"/>
    </source>
</evidence>
<name>A0A918CIX8_AGRME</name>
<dbReference type="InterPro" id="IPR036188">
    <property type="entry name" value="FAD/NAD-bd_sf"/>
</dbReference>
<evidence type="ECO:0000256" key="1">
    <source>
        <dbReference type="ARBA" id="ARBA00001974"/>
    </source>
</evidence>
<reference evidence="8" key="1">
    <citation type="journal article" date="2014" name="Int. J. Syst. Evol. Microbiol.">
        <title>Complete genome sequence of Corynebacterium casei LMG S-19264T (=DSM 44701T), isolated from a smear-ripened cheese.</title>
        <authorList>
            <consortium name="US DOE Joint Genome Institute (JGI-PGF)"/>
            <person name="Walter F."/>
            <person name="Albersmeier A."/>
            <person name="Kalinowski J."/>
            <person name="Ruckert C."/>
        </authorList>
    </citation>
    <scope>NUCLEOTIDE SEQUENCE</scope>
    <source>
        <strain evidence="8">JCM 3346</strain>
    </source>
</reference>
<evidence type="ECO:0000259" key="7">
    <source>
        <dbReference type="PROSITE" id="PS50206"/>
    </source>
</evidence>
<dbReference type="SUPFAM" id="SSF51905">
    <property type="entry name" value="FAD/NAD(P)-binding domain"/>
    <property type="match status" value="1"/>
</dbReference>
<dbReference type="SMART" id="SM00450">
    <property type="entry name" value="RHOD"/>
    <property type="match status" value="1"/>
</dbReference>
<dbReference type="AlphaFoldDB" id="A0A918CIX8"/>
<protein>
    <submittedName>
        <fullName evidence="8">CoA-disulfide reductase</fullName>
    </submittedName>
</protein>
<evidence type="ECO:0000256" key="6">
    <source>
        <dbReference type="ARBA" id="ARBA00023284"/>
    </source>
</evidence>
<comment type="caution">
    <text evidence="8">The sequence shown here is derived from an EMBL/GenBank/DDBJ whole genome shotgun (WGS) entry which is preliminary data.</text>
</comment>
<feature type="domain" description="Rhodanese" evidence="7">
    <location>
        <begin position="456"/>
        <end position="542"/>
    </location>
</feature>
<dbReference type="PRINTS" id="PR00411">
    <property type="entry name" value="PNDRDTASEI"/>
</dbReference>
<dbReference type="Gene3D" id="3.50.50.60">
    <property type="entry name" value="FAD/NAD(P)-binding domain"/>
    <property type="match status" value="2"/>
</dbReference>
<dbReference type="SUPFAM" id="SSF55424">
    <property type="entry name" value="FAD/NAD-linked reductases, dimerisation (C-terminal) domain"/>
    <property type="match status" value="1"/>
</dbReference>
<dbReference type="InterPro" id="IPR016156">
    <property type="entry name" value="FAD/NAD-linked_Rdtase_dimer_sf"/>
</dbReference>
<keyword evidence="6" id="KW-0676">Redox-active center</keyword>
<dbReference type="InterPro" id="IPR050260">
    <property type="entry name" value="FAD-bd_OxRdtase"/>
</dbReference>
<reference evidence="8" key="2">
    <citation type="submission" date="2020-09" db="EMBL/GenBank/DDBJ databases">
        <authorList>
            <person name="Sun Q."/>
            <person name="Ohkuma M."/>
        </authorList>
    </citation>
    <scope>NUCLEOTIDE SEQUENCE</scope>
    <source>
        <strain evidence="8">JCM 3346</strain>
    </source>
</reference>
<dbReference type="PANTHER" id="PTHR43429:SF1">
    <property type="entry name" value="NAD(P)H SULFUR OXIDOREDUCTASE (COA-DEPENDENT)"/>
    <property type="match status" value="1"/>
</dbReference>
<dbReference type="SUPFAM" id="SSF52821">
    <property type="entry name" value="Rhodanese/Cell cycle control phosphatase"/>
    <property type="match status" value="1"/>
</dbReference>
<dbReference type="InterPro" id="IPR036873">
    <property type="entry name" value="Rhodanese-like_dom_sf"/>
</dbReference>
<dbReference type="InterPro" id="IPR004099">
    <property type="entry name" value="Pyr_nucl-diS_OxRdtase_dimer"/>
</dbReference>
<comment type="cofactor">
    <cofactor evidence="1">
        <name>FAD</name>
        <dbReference type="ChEBI" id="CHEBI:57692"/>
    </cofactor>
</comment>
<evidence type="ECO:0000256" key="2">
    <source>
        <dbReference type="ARBA" id="ARBA00009130"/>
    </source>
</evidence>
<sequence>MRVIVIGGVAGGMSAATRLRRLDESAEIVVLEQGSYVSYANCGLPYYVGGEIEDRAELLLHTPESLTARFRLDVRTQHEAIAVDRAARRVEVMDHRSGVLVELEYDVLVLAAGASANPLSAADIPVHTLRTVDDVDAIDALLPRDGSATALVVGGGYIGIEATENLVRRGVPTTLVHRGPHVLATLDPELAVLVEAELRANGVELRTSTEIESVDRGEVRLSDGELLRPRLIVNASGATPNTGLARAAGLRLGANGGIAVDAQNRTSDPHVYAVGDGVEKIGLDGEDALVAMAGLANRHGRTAADVIAGRPERNSPALGTTVVRVFGLTAASLGWSEGRLQRAGRPYRAVHTHPMSHAAYFPGAERMALKLLIDPADDAILGAQAVGGAGVDKRIDVLAVAMAGGITASGLARLELAYAPQYGQAKDPINQLGYVADNVRTGTTATVQWHELPALQRDGAAVVDVRSDAERASGAIPGALGIPLDELRERLDELPDGPVVVYCQVGQRGHTAARLLVQHGVDARNLDGGYRTWSAGRAAELAASETMEAR</sequence>